<evidence type="ECO:0000313" key="2">
    <source>
        <dbReference type="Proteomes" id="UP001230649"/>
    </source>
</evidence>
<reference evidence="1" key="1">
    <citation type="submission" date="2023-04" db="EMBL/GenBank/DDBJ databases">
        <title>Draft Genome sequencing of Naganishia species isolated from polar environments using Oxford Nanopore Technology.</title>
        <authorList>
            <person name="Leo P."/>
            <person name="Venkateswaran K."/>
        </authorList>
    </citation>
    <scope>NUCLEOTIDE SEQUENCE</scope>
    <source>
        <strain evidence="1">MNA-CCFEE 5262</strain>
    </source>
</reference>
<name>A0ACC2WIR8_9TREE</name>
<gene>
    <name evidence="1" type="ORF">QFC20_002505</name>
</gene>
<accession>A0ACC2WIR8</accession>
<dbReference type="Proteomes" id="UP001230649">
    <property type="component" value="Unassembled WGS sequence"/>
</dbReference>
<comment type="caution">
    <text evidence="1">The sequence shown here is derived from an EMBL/GenBank/DDBJ whole genome shotgun (WGS) entry which is preliminary data.</text>
</comment>
<protein>
    <submittedName>
        <fullName evidence="1">Uncharacterized protein</fullName>
    </submittedName>
</protein>
<sequence>MLPRFLKTFLLASLLIILPTLFILYQKHSDGSEWNEWSLNSGTWDAWNPAQQLSSTDRADKGSALFLEDHWNAGGAAPNYESPHIIDVEREEADDHATLYRLGDTTIDLEELEAFKRWRTKQSNDGSSTDDQQQIGGTGILDTWSKDASVRGGVIMPKLGNATAKAELGRAAWKLLHLVTLRFPDEPTPDERSALKSYFHLFRQVPFSHASQPVNLTTWPHPVASTLVANAPPSFKRCSKSFHLRQVDTSSRKSASLWLCSVHNMVNARLGKPEFDCLTLDSTYDCGCADEGEEQDAVLS</sequence>
<dbReference type="EMBL" id="JASBWS010000018">
    <property type="protein sequence ID" value="KAJ9111532.1"/>
    <property type="molecule type" value="Genomic_DNA"/>
</dbReference>
<organism evidence="1 2">
    <name type="scientific">Naganishia adeliensis</name>
    <dbReference type="NCBI Taxonomy" id="92952"/>
    <lineage>
        <taxon>Eukaryota</taxon>
        <taxon>Fungi</taxon>
        <taxon>Dikarya</taxon>
        <taxon>Basidiomycota</taxon>
        <taxon>Agaricomycotina</taxon>
        <taxon>Tremellomycetes</taxon>
        <taxon>Filobasidiales</taxon>
        <taxon>Filobasidiaceae</taxon>
        <taxon>Naganishia</taxon>
    </lineage>
</organism>
<proteinExistence type="predicted"/>
<keyword evidence="2" id="KW-1185">Reference proteome</keyword>
<evidence type="ECO:0000313" key="1">
    <source>
        <dbReference type="EMBL" id="KAJ9111532.1"/>
    </source>
</evidence>